<name>A0A0S3RVZ3_PHAAN</name>
<sequence>MKIRFLELYVGFSNYKICFEIKFQDKVSRFIYFRGSTTVWEEAAPPLTPSEEEVRALLLLWSEGKPVHVSTIANARRCPRPVRWGKSCILVPSMVEVVTLSIERDLVLFLRMNPTMRLR</sequence>
<protein>
    <submittedName>
        <fullName evidence="1">Uncharacterized protein</fullName>
    </submittedName>
</protein>
<dbReference type="AlphaFoldDB" id="A0A0S3RVZ3"/>
<reference evidence="1 2" key="1">
    <citation type="journal article" date="2015" name="Sci. Rep.">
        <title>The power of single molecule real-time sequencing technology in the de novo assembly of a eukaryotic genome.</title>
        <authorList>
            <person name="Sakai H."/>
            <person name="Naito K."/>
            <person name="Ogiso-Tanaka E."/>
            <person name="Takahashi Y."/>
            <person name="Iseki K."/>
            <person name="Muto C."/>
            <person name="Satou K."/>
            <person name="Teruya K."/>
            <person name="Shiroma A."/>
            <person name="Shimoji M."/>
            <person name="Hirano T."/>
            <person name="Itoh T."/>
            <person name="Kaga A."/>
            <person name="Tomooka N."/>
        </authorList>
    </citation>
    <scope>NUCLEOTIDE SEQUENCE [LARGE SCALE GENOMIC DNA]</scope>
    <source>
        <strain evidence="2">cv. Shumari</strain>
    </source>
</reference>
<dbReference type="EMBL" id="AP015037">
    <property type="protein sequence ID" value="BAT84712.1"/>
    <property type="molecule type" value="Genomic_DNA"/>
</dbReference>
<accession>A0A0S3RVZ3</accession>
<proteinExistence type="predicted"/>
<evidence type="ECO:0000313" key="1">
    <source>
        <dbReference type="EMBL" id="BAT84712.1"/>
    </source>
</evidence>
<gene>
    <name evidence="1" type="primary">Vigan.04G215300</name>
    <name evidence="1" type="ORF">VIGAN_04215300</name>
</gene>
<evidence type="ECO:0000313" key="2">
    <source>
        <dbReference type="Proteomes" id="UP000291084"/>
    </source>
</evidence>
<keyword evidence="2" id="KW-1185">Reference proteome</keyword>
<organism evidence="1 2">
    <name type="scientific">Vigna angularis var. angularis</name>
    <dbReference type="NCBI Taxonomy" id="157739"/>
    <lineage>
        <taxon>Eukaryota</taxon>
        <taxon>Viridiplantae</taxon>
        <taxon>Streptophyta</taxon>
        <taxon>Embryophyta</taxon>
        <taxon>Tracheophyta</taxon>
        <taxon>Spermatophyta</taxon>
        <taxon>Magnoliopsida</taxon>
        <taxon>eudicotyledons</taxon>
        <taxon>Gunneridae</taxon>
        <taxon>Pentapetalae</taxon>
        <taxon>rosids</taxon>
        <taxon>fabids</taxon>
        <taxon>Fabales</taxon>
        <taxon>Fabaceae</taxon>
        <taxon>Papilionoideae</taxon>
        <taxon>50 kb inversion clade</taxon>
        <taxon>NPAAA clade</taxon>
        <taxon>indigoferoid/millettioid clade</taxon>
        <taxon>Phaseoleae</taxon>
        <taxon>Vigna</taxon>
    </lineage>
</organism>
<dbReference type="Proteomes" id="UP000291084">
    <property type="component" value="Chromosome 4"/>
</dbReference>